<dbReference type="CDD" id="cd03448">
    <property type="entry name" value="HDE_HSD"/>
    <property type="match status" value="1"/>
</dbReference>
<dbReference type="InterPro" id="IPR054357">
    <property type="entry name" value="MFE-2_N"/>
</dbReference>
<dbReference type="SUPFAM" id="SSF54637">
    <property type="entry name" value="Thioesterase/thiol ester dehydrase-isomerase"/>
    <property type="match status" value="2"/>
</dbReference>
<feature type="domain" description="Peroxisomal multifunctional enzyme type 2-like N-terminal" evidence="2">
    <location>
        <begin position="1"/>
        <end position="115"/>
    </location>
</feature>
<evidence type="ECO:0000259" key="2">
    <source>
        <dbReference type="Pfam" id="PF22622"/>
    </source>
</evidence>
<dbReference type="OMA" id="VHYCRMG"/>
<dbReference type="EMBL" id="CCKQ01003435">
    <property type="protein sequence ID" value="CDW74549.1"/>
    <property type="molecule type" value="Genomic_DNA"/>
</dbReference>
<evidence type="ECO:0000259" key="1">
    <source>
        <dbReference type="Pfam" id="PF01575"/>
    </source>
</evidence>
<dbReference type="InterPro" id="IPR029069">
    <property type="entry name" value="HotDog_dom_sf"/>
</dbReference>
<dbReference type="Pfam" id="PF01575">
    <property type="entry name" value="MaoC_dehydratas"/>
    <property type="match status" value="1"/>
</dbReference>
<feature type="domain" description="MaoC-like" evidence="1">
    <location>
        <begin position="144"/>
        <end position="256"/>
    </location>
</feature>
<gene>
    <name evidence="3" type="primary">Contig5347.g5721</name>
    <name evidence="3" type="ORF">STYLEM_3529</name>
</gene>
<dbReference type="GO" id="GO:0004300">
    <property type="term" value="F:enoyl-CoA hydratase activity"/>
    <property type="evidence" value="ECO:0007669"/>
    <property type="project" value="TreeGrafter"/>
</dbReference>
<dbReference type="PANTHER" id="PTHR13078:SF56">
    <property type="entry name" value="PEROXISOMAL MULTIFUNCTIONAL ENZYME TYPE 2"/>
    <property type="match status" value="1"/>
</dbReference>
<evidence type="ECO:0000313" key="3">
    <source>
        <dbReference type="EMBL" id="CDW74549.1"/>
    </source>
</evidence>
<dbReference type="AlphaFoldDB" id="A0A078A190"/>
<dbReference type="Gene3D" id="3.10.129.10">
    <property type="entry name" value="Hotdog Thioesterase"/>
    <property type="match status" value="1"/>
</dbReference>
<dbReference type="OrthoDB" id="60204at2759"/>
<dbReference type="GO" id="GO:0006635">
    <property type="term" value="P:fatty acid beta-oxidation"/>
    <property type="evidence" value="ECO:0007669"/>
    <property type="project" value="TreeGrafter"/>
</dbReference>
<dbReference type="GO" id="GO:0003857">
    <property type="term" value="F:(3S)-3-hydroxyacyl-CoA dehydrogenase (NAD+) activity"/>
    <property type="evidence" value="ECO:0007669"/>
    <property type="project" value="TreeGrafter"/>
</dbReference>
<dbReference type="InterPro" id="IPR002539">
    <property type="entry name" value="MaoC-like_dom"/>
</dbReference>
<dbReference type="PANTHER" id="PTHR13078">
    <property type="entry name" value="PEROXISOMAL MULTIFUNCTIONAL ENZYME TYPE 2-RELATED"/>
    <property type="match status" value="1"/>
</dbReference>
<proteinExistence type="predicted"/>
<protein>
    <submittedName>
        <fullName evidence="3">Like domain containing protein</fullName>
    </submittedName>
</protein>
<keyword evidence="4" id="KW-1185">Reference proteome</keyword>
<accession>A0A078A190</accession>
<dbReference type="Proteomes" id="UP000039865">
    <property type="component" value="Unassembled WGS sequence"/>
</dbReference>
<name>A0A078A190_STYLE</name>
<dbReference type="GO" id="GO:0044594">
    <property type="term" value="F:17-beta-hydroxysteroid dehydrogenase (NAD+) activity"/>
    <property type="evidence" value="ECO:0007669"/>
    <property type="project" value="TreeGrafter"/>
</dbReference>
<dbReference type="Pfam" id="PF22622">
    <property type="entry name" value="MFE-2_hydrat-2_N"/>
    <property type="match status" value="1"/>
</dbReference>
<organism evidence="3 4">
    <name type="scientific">Stylonychia lemnae</name>
    <name type="common">Ciliate</name>
    <dbReference type="NCBI Taxonomy" id="5949"/>
    <lineage>
        <taxon>Eukaryota</taxon>
        <taxon>Sar</taxon>
        <taxon>Alveolata</taxon>
        <taxon>Ciliophora</taxon>
        <taxon>Intramacronucleata</taxon>
        <taxon>Spirotrichea</taxon>
        <taxon>Stichotrichia</taxon>
        <taxon>Sporadotrichida</taxon>
        <taxon>Oxytrichidae</taxon>
        <taxon>Stylonychinae</taxon>
        <taxon>Stylonychia</taxon>
    </lineage>
</organism>
<dbReference type="InParanoid" id="A0A078A190"/>
<sequence length="269" mass="30313">MLYALSLGFNQDPLKRDEYKFTYERSPDFTTFPTMPVTIAHKDYTAFMSTPGLPKFNPIMILHGGEEVEIIKPIVAGKRYKVTEKMIDVQDKGKMTILVGQSTITAADNDKDVYTVITGQTIVREMGGFGFKGQTKPTVYPKKPQVPPTAVAETRIWPGQAFLYRLNADYNPLHVDPDQAKIANFDTPIIHGLCTKGMSAKVVYEKFCNGDPKMIKKIASKFVGHVFPGEHLIVEMWKNGNTIYYQSKVKERGTVALKAFIELREQPKL</sequence>
<dbReference type="GO" id="GO:0005777">
    <property type="term" value="C:peroxisome"/>
    <property type="evidence" value="ECO:0007669"/>
    <property type="project" value="TreeGrafter"/>
</dbReference>
<reference evidence="3 4" key="1">
    <citation type="submission" date="2014-06" db="EMBL/GenBank/DDBJ databases">
        <authorList>
            <person name="Swart Estienne"/>
        </authorList>
    </citation>
    <scope>NUCLEOTIDE SEQUENCE [LARGE SCALE GENOMIC DNA]</scope>
    <source>
        <strain evidence="3 4">130c</strain>
    </source>
</reference>
<evidence type="ECO:0000313" key="4">
    <source>
        <dbReference type="Proteomes" id="UP000039865"/>
    </source>
</evidence>